<dbReference type="CDD" id="cd06532">
    <property type="entry name" value="Glyco_transf_25"/>
    <property type="match status" value="1"/>
</dbReference>
<dbReference type="GO" id="GO:0016740">
    <property type="term" value="F:transferase activity"/>
    <property type="evidence" value="ECO:0007669"/>
    <property type="project" value="UniProtKB-KW"/>
</dbReference>
<keyword evidence="2" id="KW-0808">Transferase</keyword>
<evidence type="ECO:0000313" key="2">
    <source>
        <dbReference type="EMBL" id="RTY37775.1"/>
    </source>
</evidence>
<dbReference type="InterPro" id="IPR002654">
    <property type="entry name" value="Glyco_trans_25"/>
</dbReference>
<evidence type="ECO:0000313" key="3">
    <source>
        <dbReference type="Proteomes" id="UP000279908"/>
    </source>
</evidence>
<dbReference type="EMBL" id="RXYK01000008">
    <property type="protein sequence ID" value="RTY37775.1"/>
    <property type="molecule type" value="Genomic_DNA"/>
</dbReference>
<protein>
    <submittedName>
        <fullName evidence="2">Glycosyltransferase family 25 protein</fullName>
    </submittedName>
</protein>
<accession>A0A3S0U173</accession>
<feature type="domain" description="Glycosyl transferase family 25" evidence="1">
    <location>
        <begin position="61"/>
        <end position="116"/>
    </location>
</feature>
<dbReference type="AlphaFoldDB" id="A0A3S0U173"/>
<dbReference type="Pfam" id="PF01755">
    <property type="entry name" value="Glyco_transf_25"/>
    <property type="match status" value="1"/>
</dbReference>
<sequence length="241" mass="27544">MAMNFPDHFDRISVINLPDRTDRKRDTLNEFSRAGWDPNDKMISFFPAIRPETAGGFPSVGVRGCYTSHMEVLRQAKENNCANILVLEDDISFIREINQIGNAVMEQLEGKKWGFIYFGHDRPAGERNSPGIELLTEPIMLAHFYAVNGPYLERFLHFLEQLLKRPAGHPDGGPMHYDGAISTFRMQNPDIPTYIIYPSLASQRSSRTDLHALPIWDRWPLIAPLTDGVRQLKNALKRRLP</sequence>
<gene>
    <name evidence="2" type="ORF">EKD02_06525</name>
</gene>
<evidence type="ECO:0000259" key="1">
    <source>
        <dbReference type="Pfam" id="PF01755"/>
    </source>
</evidence>
<proteinExistence type="predicted"/>
<organism evidence="2 3">
    <name type="scientific">Chlorobium phaeovibrioides</name>
    <dbReference type="NCBI Taxonomy" id="1094"/>
    <lineage>
        <taxon>Bacteria</taxon>
        <taxon>Pseudomonadati</taxon>
        <taxon>Chlorobiota</taxon>
        <taxon>Chlorobiia</taxon>
        <taxon>Chlorobiales</taxon>
        <taxon>Chlorobiaceae</taxon>
        <taxon>Chlorobium/Pelodictyon group</taxon>
        <taxon>Chlorobium</taxon>
    </lineage>
</organism>
<comment type="caution">
    <text evidence="2">The sequence shown here is derived from an EMBL/GenBank/DDBJ whole genome shotgun (WGS) entry which is preliminary data.</text>
</comment>
<reference evidence="2 3" key="1">
    <citation type="submission" date="2018-12" db="EMBL/GenBank/DDBJ databases">
        <authorList>
            <person name="Lunina O.N."/>
            <person name="Grouzdev D.S."/>
            <person name="Gorlenko V.M."/>
            <person name="Savvichev A.S."/>
        </authorList>
    </citation>
    <scope>NUCLEOTIDE SEQUENCE [LARGE SCALE GENOMIC DNA]</scope>
    <source>
        <strain evidence="2 3">BrKhr-17</strain>
    </source>
</reference>
<dbReference type="Proteomes" id="UP000279908">
    <property type="component" value="Unassembled WGS sequence"/>
</dbReference>
<name>A0A3S0U173_CHLPH</name>